<reference evidence="2" key="3">
    <citation type="submission" date="2022-06" db="UniProtKB">
        <authorList>
            <consortium name="EnsemblPlants"/>
        </authorList>
    </citation>
    <scope>IDENTIFICATION</scope>
</reference>
<protein>
    <submittedName>
        <fullName evidence="2">Uncharacterized protein</fullName>
    </submittedName>
</protein>
<keyword evidence="1" id="KW-1133">Transmembrane helix</keyword>
<reference evidence="2" key="2">
    <citation type="submission" date="2018-03" db="EMBL/GenBank/DDBJ databases">
        <title>The Triticum urartu genome reveals the dynamic nature of wheat genome evolution.</title>
        <authorList>
            <person name="Ling H."/>
            <person name="Ma B."/>
            <person name="Shi X."/>
            <person name="Liu H."/>
            <person name="Dong L."/>
            <person name="Sun H."/>
            <person name="Cao Y."/>
            <person name="Gao Q."/>
            <person name="Zheng S."/>
            <person name="Li Y."/>
            <person name="Yu Y."/>
            <person name="Du H."/>
            <person name="Qi M."/>
            <person name="Li Y."/>
            <person name="Yu H."/>
            <person name="Cui Y."/>
            <person name="Wang N."/>
            <person name="Chen C."/>
            <person name="Wu H."/>
            <person name="Zhao Y."/>
            <person name="Zhang J."/>
            <person name="Li Y."/>
            <person name="Zhou W."/>
            <person name="Zhang B."/>
            <person name="Hu W."/>
            <person name="Eijk M."/>
            <person name="Tang J."/>
            <person name="Witsenboer H."/>
            <person name="Zhao S."/>
            <person name="Li Z."/>
            <person name="Zhang A."/>
            <person name="Wang D."/>
            <person name="Liang C."/>
        </authorList>
    </citation>
    <scope>NUCLEOTIDE SEQUENCE [LARGE SCALE GENOMIC DNA]</scope>
    <source>
        <strain evidence="2">cv. G1812</strain>
    </source>
</reference>
<proteinExistence type="predicted"/>
<evidence type="ECO:0000256" key="1">
    <source>
        <dbReference type="SAM" id="Phobius"/>
    </source>
</evidence>
<reference evidence="3" key="1">
    <citation type="journal article" date="2013" name="Nature">
        <title>Draft genome of the wheat A-genome progenitor Triticum urartu.</title>
        <authorList>
            <person name="Ling H.Q."/>
            <person name="Zhao S."/>
            <person name="Liu D."/>
            <person name="Wang J."/>
            <person name="Sun H."/>
            <person name="Zhang C."/>
            <person name="Fan H."/>
            <person name="Li D."/>
            <person name="Dong L."/>
            <person name="Tao Y."/>
            <person name="Gao C."/>
            <person name="Wu H."/>
            <person name="Li Y."/>
            <person name="Cui Y."/>
            <person name="Guo X."/>
            <person name="Zheng S."/>
            <person name="Wang B."/>
            <person name="Yu K."/>
            <person name="Liang Q."/>
            <person name="Yang W."/>
            <person name="Lou X."/>
            <person name="Chen J."/>
            <person name="Feng M."/>
            <person name="Jian J."/>
            <person name="Zhang X."/>
            <person name="Luo G."/>
            <person name="Jiang Y."/>
            <person name="Liu J."/>
            <person name="Wang Z."/>
            <person name="Sha Y."/>
            <person name="Zhang B."/>
            <person name="Wu H."/>
            <person name="Tang D."/>
            <person name="Shen Q."/>
            <person name="Xue P."/>
            <person name="Zou S."/>
            <person name="Wang X."/>
            <person name="Liu X."/>
            <person name="Wang F."/>
            <person name="Yang Y."/>
            <person name="An X."/>
            <person name="Dong Z."/>
            <person name="Zhang K."/>
            <person name="Zhang X."/>
            <person name="Luo M.C."/>
            <person name="Dvorak J."/>
            <person name="Tong Y."/>
            <person name="Wang J."/>
            <person name="Yang H."/>
            <person name="Li Z."/>
            <person name="Wang D."/>
            <person name="Zhang A."/>
            <person name="Wang J."/>
        </authorList>
    </citation>
    <scope>NUCLEOTIDE SEQUENCE</scope>
    <source>
        <strain evidence="3">cv. G1812</strain>
    </source>
</reference>
<dbReference type="EnsemblPlants" id="TuG1812G0200005913.01.T01">
    <property type="protein sequence ID" value="TuG1812G0200005913.01.T01.cds336764"/>
    <property type="gene ID" value="TuG1812G0200005913.01"/>
</dbReference>
<keyword evidence="1" id="KW-0812">Transmembrane</keyword>
<dbReference type="Gramene" id="TuG1812G0200005913.01.T01">
    <property type="protein sequence ID" value="TuG1812G0200005913.01.T01.cds336764"/>
    <property type="gene ID" value="TuG1812G0200005913.01"/>
</dbReference>
<dbReference type="AlphaFoldDB" id="A0A8R7TP95"/>
<accession>A0A8R7TP95</accession>
<keyword evidence="1" id="KW-0472">Membrane</keyword>
<feature type="transmembrane region" description="Helical" evidence="1">
    <location>
        <begin position="132"/>
        <end position="154"/>
    </location>
</feature>
<dbReference type="Proteomes" id="UP000015106">
    <property type="component" value="Chromosome 2"/>
</dbReference>
<name>A0A8R7TP95_TRIUA</name>
<evidence type="ECO:0000313" key="3">
    <source>
        <dbReference type="Proteomes" id="UP000015106"/>
    </source>
</evidence>
<sequence>MSRFRACTTDVLIMHRTHPFTFSSFVSLDVRTFYYFCYGSKAMERGKLEAHGGVVLASWEALAVQRLQKTQIRRQRVPASLSRPFEFDLGWLWAAQCGDNSLAGMMRGGGLQGRGCSHGGRPCLVAVGAGRVPTAVICGWLGWALSLLCCYMYGLR</sequence>
<organism evidence="2 3">
    <name type="scientific">Triticum urartu</name>
    <name type="common">Red wild einkorn</name>
    <name type="synonym">Crithodium urartu</name>
    <dbReference type="NCBI Taxonomy" id="4572"/>
    <lineage>
        <taxon>Eukaryota</taxon>
        <taxon>Viridiplantae</taxon>
        <taxon>Streptophyta</taxon>
        <taxon>Embryophyta</taxon>
        <taxon>Tracheophyta</taxon>
        <taxon>Spermatophyta</taxon>
        <taxon>Magnoliopsida</taxon>
        <taxon>Liliopsida</taxon>
        <taxon>Poales</taxon>
        <taxon>Poaceae</taxon>
        <taxon>BOP clade</taxon>
        <taxon>Pooideae</taxon>
        <taxon>Triticodae</taxon>
        <taxon>Triticeae</taxon>
        <taxon>Triticinae</taxon>
        <taxon>Triticum</taxon>
    </lineage>
</organism>
<keyword evidence="3" id="KW-1185">Reference proteome</keyword>
<evidence type="ECO:0000313" key="2">
    <source>
        <dbReference type="EnsemblPlants" id="TuG1812G0200005913.01.T01.cds336764"/>
    </source>
</evidence>